<evidence type="ECO:0000313" key="4">
    <source>
        <dbReference type="Proteomes" id="UP001285441"/>
    </source>
</evidence>
<feature type="domain" description="Rhamnogalacturonase A/B/Epimerase-like pectate lyase" evidence="2">
    <location>
        <begin position="15"/>
        <end position="245"/>
    </location>
</feature>
<dbReference type="CDD" id="cd23668">
    <property type="entry name" value="GH55_beta13glucanase-like"/>
    <property type="match status" value="1"/>
</dbReference>
<dbReference type="InterPro" id="IPR039279">
    <property type="entry name" value="QRT3-like"/>
</dbReference>
<protein>
    <submittedName>
        <fullName evidence="3">Pectate lyase superfamily protein-domain-containing protein</fullName>
    </submittedName>
</protein>
<feature type="domain" description="Rhamnogalacturonase A/B/Epimerase-like pectate lyase" evidence="2">
    <location>
        <begin position="378"/>
        <end position="435"/>
    </location>
</feature>
<reference evidence="3" key="2">
    <citation type="submission" date="2023-06" db="EMBL/GenBank/DDBJ databases">
        <authorList>
            <consortium name="Lawrence Berkeley National Laboratory"/>
            <person name="Haridas S."/>
            <person name="Hensen N."/>
            <person name="Bonometti L."/>
            <person name="Westerberg I."/>
            <person name="Brannstrom I.O."/>
            <person name="Guillou S."/>
            <person name="Cros-Aarteil S."/>
            <person name="Calhoun S."/>
            <person name="Kuo A."/>
            <person name="Mondo S."/>
            <person name="Pangilinan J."/>
            <person name="Riley R."/>
            <person name="LaButti K."/>
            <person name="Andreopoulos B."/>
            <person name="Lipzen A."/>
            <person name="Chen C."/>
            <person name="Yanf M."/>
            <person name="Daum C."/>
            <person name="Ng V."/>
            <person name="Clum A."/>
            <person name="Steindorff A."/>
            <person name="Ohm R."/>
            <person name="Martin F."/>
            <person name="Silar P."/>
            <person name="Natvig D."/>
            <person name="Lalanne C."/>
            <person name="Gautier V."/>
            <person name="Ament-velasquez S.L."/>
            <person name="Kruys A."/>
            <person name="Hutchinson M.I."/>
            <person name="Powell A.J."/>
            <person name="Barry K."/>
            <person name="Miller A.N."/>
            <person name="Grigoriev I.V."/>
            <person name="Debuchy R."/>
            <person name="Gladieux P."/>
            <person name="Thoren M.H."/>
            <person name="Johannesson H."/>
        </authorList>
    </citation>
    <scope>NUCLEOTIDE SEQUENCE</scope>
    <source>
        <strain evidence="3">CBS 232.78</strain>
    </source>
</reference>
<dbReference type="PANTHER" id="PTHR33928">
    <property type="entry name" value="POLYGALACTURONASE QRT3"/>
    <property type="match status" value="1"/>
</dbReference>
<feature type="non-terminal residue" evidence="3">
    <location>
        <position position="1"/>
    </location>
</feature>
<evidence type="ECO:0000256" key="1">
    <source>
        <dbReference type="SAM" id="MobiDB-lite"/>
    </source>
</evidence>
<reference evidence="3" key="1">
    <citation type="journal article" date="2023" name="Mol. Phylogenet. Evol.">
        <title>Genome-scale phylogeny and comparative genomics of the fungal order Sordariales.</title>
        <authorList>
            <person name="Hensen N."/>
            <person name="Bonometti L."/>
            <person name="Westerberg I."/>
            <person name="Brannstrom I.O."/>
            <person name="Guillou S."/>
            <person name="Cros-Aarteil S."/>
            <person name="Calhoun S."/>
            <person name="Haridas S."/>
            <person name="Kuo A."/>
            <person name="Mondo S."/>
            <person name="Pangilinan J."/>
            <person name="Riley R."/>
            <person name="LaButti K."/>
            <person name="Andreopoulos B."/>
            <person name="Lipzen A."/>
            <person name="Chen C."/>
            <person name="Yan M."/>
            <person name="Daum C."/>
            <person name="Ng V."/>
            <person name="Clum A."/>
            <person name="Steindorff A."/>
            <person name="Ohm R.A."/>
            <person name="Martin F."/>
            <person name="Silar P."/>
            <person name="Natvig D.O."/>
            <person name="Lalanne C."/>
            <person name="Gautier V."/>
            <person name="Ament-Velasquez S.L."/>
            <person name="Kruys A."/>
            <person name="Hutchinson M.I."/>
            <person name="Powell A.J."/>
            <person name="Barry K."/>
            <person name="Miller A.N."/>
            <person name="Grigoriev I.V."/>
            <person name="Debuchy R."/>
            <person name="Gladieux P."/>
            <person name="Hiltunen Thoren M."/>
            <person name="Johannesson H."/>
        </authorList>
    </citation>
    <scope>NUCLEOTIDE SEQUENCE</scope>
    <source>
        <strain evidence="3">CBS 232.78</strain>
    </source>
</reference>
<dbReference type="FunFam" id="2.160.20.10:FF:000049">
    <property type="entry name" value="Putative exo-beta-1,3-glucanase"/>
    <property type="match status" value="1"/>
</dbReference>
<dbReference type="Gene3D" id="2.160.20.10">
    <property type="entry name" value="Single-stranded right-handed beta-helix, Pectin lyase-like"/>
    <property type="match status" value="2"/>
</dbReference>
<keyword evidence="3" id="KW-0456">Lyase</keyword>
<dbReference type="Proteomes" id="UP001285441">
    <property type="component" value="Unassembled WGS sequence"/>
</dbReference>
<dbReference type="InterPro" id="IPR011050">
    <property type="entry name" value="Pectin_lyase_fold/virulence"/>
</dbReference>
<dbReference type="EMBL" id="JAULSW010000009">
    <property type="protein sequence ID" value="KAK3370651.1"/>
    <property type="molecule type" value="Genomic_DNA"/>
</dbReference>
<keyword evidence="4" id="KW-1185">Reference proteome</keyword>
<dbReference type="InterPro" id="IPR024535">
    <property type="entry name" value="RHGA/B-epi-like_pectate_lyase"/>
</dbReference>
<name>A0AAE0K712_9PEZI</name>
<dbReference type="PANTHER" id="PTHR33928:SF2">
    <property type="entry name" value="PECTATE LYASE SUPERFAMILY PROTEIN DOMAIN-CONTAINING PROTEIN-RELATED"/>
    <property type="match status" value="1"/>
</dbReference>
<feature type="region of interest" description="Disordered" evidence="1">
    <location>
        <begin position="334"/>
        <end position="357"/>
    </location>
</feature>
<gene>
    <name evidence="3" type="ORF">B0H63DRAFT_552783</name>
</gene>
<sequence>FHPSGASYTVYKNAITDCGAKGDGVTDDTKVIQDCIAAQNRCGGESLTCASTSVMPLVIYFPPGNYLVSSSIEMYFQTLLIGDPLDRPRIIAAKSFQGLGVLSSDFYIPGSGGKTWYINQSNFFRQLRNFIIDIRNCPDNPKNTPPPGPAALHWQVAQATSIQNVEIYMKESSRGHVGIFMENGSGGLLTGITFHGGYVGLRAGNQQFTIKNLTFDKCRTAIQAIWDWTFLWTNIKITGADIGIDLINQDLKNERKPQQTFAYLLIDSTISAKTGIRSNPFMATDGYAQITLDNVNFAGSETAIKETTGATVLAGAPKVDSWMWGIVASQESPTGRQVKGEAAKPVRNRPGGLLGGPNGGYFDKAKPQYENVPVGSFKNALSNGCRGDGAADDTACLQNLFGSPGYVFLPAGVYRVTDTVKIVSGVKLVGEAWSAITASGDKFKDMSKPRVMIQVGEKGQTGDVEISDILFQVEGPMAGAILVEWNIRASSPGSAGMWDAHFRIGGNAGSKLTAKECPRLSGTINTNCIAVNLMMHITTWGSGYFENMWGWTADHDLEMLDGTQIDIYTGRGILIESVNPTWLYGTGFEHAVMYQYMVHGANNLFMGLIQTETPYFQSLPPAPKPFDKAVGLFKGDPNFSKCNPAKPSSCMAWGLMIESSSNVLIYGAGIYSWFQKYAQDCLNTFDCQSEIVHLSNDKNIYIYNLATVGTVDMISSPGAKLMGSVHQSPRSNVSSINGWLGDADGSEADGNEPGATITLKSTIWLWPATQSDNKGTMTVACTPPCIFKFPPLTFPPLQPPPMTTTWDGKPYTVTPPVVKNATAAWNPVTYNNSGVVTTTPTLNVTTIPVPPWDCGAACGGHEATFPPISFPIPTPKDAPCWIYCDGAKPTQ</sequence>
<evidence type="ECO:0000313" key="3">
    <source>
        <dbReference type="EMBL" id="KAK3370651.1"/>
    </source>
</evidence>
<dbReference type="Pfam" id="PF12708">
    <property type="entry name" value="Pect-lyase_RHGA_epim"/>
    <property type="match status" value="2"/>
</dbReference>
<dbReference type="SUPFAM" id="SSF51126">
    <property type="entry name" value="Pectin lyase-like"/>
    <property type="match status" value="2"/>
</dbReference>
<accession>A0AAE0K712</accession>
<evidence type="ECO:0000259" key="2">
    <source>
        <dbReference type="Pfam" id="PF12708"/>
    </source>
</evidence>
<dbReference type="InterPro" id="IPR012334">
    <property type="entry name" value="Pectin_lyas_fold"/>
</dbReference>
<dbReference type="AlphaFoldDB" id="A0AAE0K712"/>
<dbReference type="GO" id="GO:0004650">
    <property type="term" value="F:polygalacturonase activity"/>
    <property type="evidence" value="ECO:0007669"/>
    <property type="project" value="InterPro"/>
</dbReference>
<organism evidence="3 4">
    <name type="scientific">Podospora didyma</name>
    <dbReference type="NCBI Taxonomy" id="330526"/>
    <lineage>
        <taxon>Eukaryota</taxon>
        <taxon>Fungi</taxon>
        <taxon>Dikarya</taxon>
        <taxon>Ascomycota</taxon>
        <taxon>Pezizomycotina</taxon>
        <taxon>Sordariomycetes</taxon>
        <taxon>Sordariomycetidae</taxon>
        <taxon>Sordariales</taxon>
        <taxon>Podosporaceae</taxon>
        <taxon>Podospora</taxon>
    </lineage>
</organism>
<proteinExistence type="predicted"/>
<dbReference type="GO" id="GO:0016829">
    <property type="term" value="F:lyase activity"/>
    <property type="evidence" value="ECO:0007669"/>
    <property type="project" value="UniProtKB-KW"/>
</dbReference>
<comment type="caution">
    <text evidence="3">The sequence shown here is derived from an EMBL/GenBank/DDBJ whole genome shotgun (WGS) entry which is preliminary data.</text>
</comment>